<feature type="region of interest" description="Disordered" evidence="6">
    <location>
        <begin position="132"/>
        <end position="197"/>
    </location>
</feature>
<dbReference type="PANTHER" id="PTHR13317:SF4">
    <property type="entry name" value="TRANSMEMBRANE ANTERIOR POSTERIOR TRANSFORMATION PROTEIN 1 HOMOLOG"/>
    <property type="match status" value="1"/>
</dbReference>
<accession>A0ABD3MQ33</accession>
<evidence type="ECO:0000313" key="8">
    <source>
        <dbReference type="EMBL" id="KAL3766115.1"/>
    </source>
</evidence>
<feature type="transmembrane region" description="Helical" evidence="7">
    <location>
        <begin position="255"/>
        <end position="278"/>
    </location>
</feature>
<evidence type="ECO:0000313" key="9">
    <source>
        <dbReference type="Proteomes" id="UP001530315"/>
    </source>
</evidence>
<dbReference type="AlphaFoldDB" id="A0ABD3MQ33"/>
<feature type="transmembrane region" description="Helical" evidence="7">
    <location>
        <begin position="585"/>
        <end position="607"/>
    </location>
</feature>
<keyword evidence="4 7" id="KW-1133">Transmembrane helix</keyword>
<evidence type="ECO:0000256" key="1">
    <source>
        <dbReference type="ARBA" id="ARBA00004141"/>
    </source>
</evidence>
<evidence type="ECO:0000256" key="6">
    <source>
        <dbReference type="SAM" id="MobiDB-lite"/>
    </source>
</evidence>
<dbReference type="InterPro" id="IPR008010">
    <property type="entry name" value="Tatp1"/>
</dbReference>
<organism evidence="8 9">
    <name type="scientific">Stephanodiscus triporus</name>
    <dbReference type="NCBI Taxonomy" id="2934178"/>
    <lineage>
        <taxon>Eukaryota</taxon>
        <taxon>Sar</taxon>
        <taxon>Stramenopiles</taxon>
        <taxon>Ochrophyta</taxon>
        <taxon>Bacillariophyta</taxon>
        <taxon>Coscinodiscophyceae</taxon>
        <taxon>Thalassiosirophycidae</taxon>
        <taxon>Stephanodiscales</taxon>
        <taxon>Stephanodiscaceae</taxon>
        <taxon>Stephanodiscus</taxon>
    </lineage>
</organism>
<evidence type="ECO:0000256" key="4">
    <source>
        <dbReference type="ARBA" id="ARBA00022989"/>
    </source>
</evidence>
<name>A0ABD3MQ33_9STRA</name>
<keyword evidence="9" id="KW-1185">Reference proteome</keyword>
<sequence length="624" mass="68661">MLDAVDGSFGEPCSAVSNDTFEEATASECKYGLDIIMPNLSIAGDDFASAPGVDTVPWRPQDLSTAKKVLIHNQSSLKLVDDTDNFEGATSAEGRTTIAQSSSCASNLSTDVTIKTGNILFRRGGGIVSASMTATSSSDPGKYRPRSASCSSSAKDAGDANDSTAATSIMTKRRSNTNNFKSPDKHHSSQDPTAATPAQTMKEYVMNDLLNIDSRNQDGSATEDVDENMEEFLRVPPKLEGLMFFSLAVCIDSFLYVWAMLPLKFVWGVICLACSAYSPKKGVRGVKFHRRHLYPLMQSLLIIFVYSQVLCPISIGKLYHWIRGQAMLKLYVLIAIVEVFDRLLCSFGQDAWDSLYWNTTRRPRHPRTFVSIIVVGVYVTIHSLFLFVHVATLSVAVNSADNALLTLLISGNFAEIKSTVFKKYNKSHLFKITTSDICERFKLGLFLLLILFLNRFQGEMTASMVEDYYSMCGIVFVAELISDWIKHSFITKFNLIKSSAYFDYALVLSGDVTGIGHEGLSLDSTHAAVKRLGLAQIPLVCVTARYLHEAMRFAIQEGDGNADPTVAAVVDLVAGGNRWKFYMRFLQGMTVLVLFKILLGMCIRYVARGYLGGASLGKSSSARR</sequence>
<dbReference type="Proteomes" id="UP001530315">
    <property type="component" value="Unassembled WGS sequence"/>
</dbReference>
<feature type="transmembrane region" description="Helical" evidence="7">
    <location>
        <begin position="328"/>
        <end position="348"/>
    </location>
</feature>
<feature type="compositionally biased region" description="Polar residues" evidence="6">
    <location>
        <begin position="161"/>
        <end position="181"/>
    </location>
</feature>
<dbReference type="EMBL" id="JALLAZ020001735">
    <property type="protein sequence ID" value="KAL3766115.1"/>
    <property type="molecule type" value="Genomic_DNA"/>
</dbReference>
<dbReference type="PANTHER" id="PTHR13317">
    <property type="entry name" value="TRANSMEMBRANE ANTERIOR POSTERIOR TRANSFORMATION PROTEIN 1 HOMOLOG"/>
    <property type="match status" value="1"/>
</dbReference>
<feature type="transmembrane region" description="Helical" evidence="7">
    <location>
        <begin position="369"/>
        <end position="391"/>
    </location>
</feature>
<dbReference type="GO" id="GO:0016020">
    <property type="term" value="C:membrane"/>
    <property type="evidence" value="ECO:0007669"/>
    <property type="project" value="UniProtKB-SubCell"/>
</dbReference>
<keyword evidence="3 7" id="KW-0812">Transmembrane</keyword>
<evidence type="ECO:0000256" key="2">
    <source>
        <dbReference type="ARBA" id="ARBA00008803"/>
    </source>
</evidence>
<gene>
    <name evidence="8" type="ORF">ACHAW5_001422</name>
</gene>
<keyword evidence="5 7" id="KW-0472">Membrane</keyword>
<feature type="transmembrane region" description="Helical" evidence="7">
    <location>
        <begin position="299"/>
        <end position="322"/>
    </location>
</feature>
<protein>
    <submittedName>
        <fullName evidence="8">Uncharacterized protein</fullName>
    </submittedName>
</protein>
<comment type="caution">
    <text evidence="8">The sequence shown here is derived from an EMBL/GenBank/DDBJ whole genome shotgun (WGS) entry which is preliminary data.</text>
</comment>
<evidence type="ECO:0000256" key="7">
    <source>
        <dbReference type="SAM" id="Phobius"/>
    </source>
</evidence>
<dbReference type="Pfam" id="PF05346">
    <property type="entry name" value="DUF747"/>
    <property type="match status" value="1"/>
</dbReference>
<reference evidence="8 9" key="1">
    <citation type="submission" date="2024-10" db="EMBL/GenBank/DDBJ databases">
        <title>Updated reference genomes for cyclostephanoid diatoms.</title>
        <authorList>
            <person name="Roberts W.R."/>
            <person name="Alverson A.J."/>
        </authorList>
    </citation>
    <scope>NUCLEOTIDE SEQUENCE [LARGE SCALE GENOMIC DNA]</scope>
    <source>
        <strain evidence="8 9">AJA276-08</strain>
    </source>
</reference>
<proteinExistence type="inferred from homology"/>
<feature type="transmembrane region" description="Helical" evidence="7">
    <location>
        <begin position="441"/>
        <end position="456"/>
    </location>
</feature>
<comment type="subcellular location">
    <subcellularLocation>
        <location evidence="1">Membrane</location>
        <topology evidence="1">Multi-pass membrane protein</topology>
    </subcellularLocation>
</comment>
<comment type="similarity">
    <text evidence="2">Belongs to the TAPT1 family.</text>
</comment>
<evidence type="ECO:0000256" key="3">
    <source>
        <dbReference type="ARBA" id="ARBA00022692"/>
    </source>
</evidence>
<evidence type="ECO:0000256" key="5">
    <source>
        <dbReference type="ARBA" id="ARBA00023136"/>
    </source>
</evidence>